<evidence type="ECO:0000256" key="3">
    <source>
        <dbReference type="ARBA" id="ARBA00022989"/>
    </source>
</evidence>
<sequence length="553" mass="61896">MADAEREFIPGTVHLVDLERTLMLKHASGKKQDVILNPAPSADPEDPLNWSPRRKMLSTICMAIYTFVIAYTSAAIYSILQPLADARGLTLADLNAGTGYMFLAYGWGCLIFQPLAIQYGKRPVYVITMLISVGIMFWAPYTKSNGEYIANKVLQGFIGSPVESLGEVSVADIYFTHQRGTYMAVYALALTGASFFAPIVAGFINDGQGWEWVMYWCGILCLAAFIFLYLFMEETNYQRLTVMTATEMVSQNSVDPASDPTTAELQDNPKKPQVNDTTAVTSTDETIELSATLSQQYRRKTFFDKLKFFQPGVWQQENKLLGMMARPLIFLTWPVIAFAGFTYGSILVWFNILNGTSSLILSGPPYHFKPSMVGLSYVSPLLGILPSLLYTGPFSDWFVIKMARRNKGVMEPEHRLWLLAISIVLTPTALIIWGVGAYRNIHWFGLVFAMGLLASQIAMGCSISITYCVDCYRRLSGETLITVILIRNTMSFAVSYGLTPWVLNMGYRNAFLVAAFAAMAQISTTFIFIKWGRAMRKRSIPKYLEYVEKTMGH</sequence>
<dbReference type="GO" id="GO:0022857">
    <property type="term" value="F:transmembrane transporter activity"/>
    <property type="evidence" value="ECO:0007669"/>
    <property type="project" value="InterPro"/>
</dbReference>
<keyword evidence="4 6" id="KW-0472">Membrane</keyword>
<dbReference type="Gene3D" id="1.20.1250.20">
    <property type="entry name" value="MFS general substrate transporter like domains"/>
    <property type="match status" value="1"/>
</dbReference>
<dbReference type="RefSeq" id="XP_013288105.1">
    <property type="nucleotide sequence ID" value="XM_013432651.1"/>
</dbReference>
<dbReference type="OrthoDB" id="5215911at2759"/>
<feature type="transmembrane region" description="Helical" evidence="6">
    <location>
        <begin position="124"/>
        <end position="141"/>
    </location>
</feature>
<dbReference type="InterPro" id="IPR036259">
    <property type="entry name" value="MFS_trans_sf"/>
</dbReference>
<feature type="transmembrane region" description="Helical" evidence="6">
    <location>
        <begin position="213"/>
        <end position="231"/>
    </location>
</feature>
<gene>
    <name evidence="8" type="ORF">Z517_03547</name>
</gene>
<feature type="transmembrane region" description="Helical" evidence="6">
    <location>
        <begin position="328"/>
        <end position="352"/>
    </location>
</feature>
<dbReference type="PANTHER" id="PTHR23502:SF30">
    <property type="entry name" value="TRANSPORTER, PUTATIVE (AFU_ORTHOLOGUE AFUA_8G04702)-RELATED"/>
    <property type="match status" value="1"/>
</dbReference>
<feature type="transmembrane region" description="Helical" evidence="6">
    <location>
        <begin position="479"/>
        <end position="498"/>
    </location>
</feature>
<keyword evidence="3 6" id="KW-1133">Transmembrane helix</keyword>
<dbReference type="VEuPathDB" id="FungiDB:Z517_03547"/>
<feature type="region of interest" description="Disordered" evidence="5">
    <location>
        <begin position="253"/>
        <end position="279"/>
    </location>
</feature>
<organism evidence="8 9">
    <name type="scientific">Fonsecaea pedrosoi CBS 271.37</name>
    <dbReference type="NCBI Taxonomy" id="1442368"/>
    <lineage>
        <taxon>Eukaryota</taxon>
        <taxon>Fungi</taxon>
        <taxon>Dikarya</taxon>
        <taxon>Ascomycota</taxon>
        <taxon>Pezizomycotina</taxon>
        <taxon>Eurotiomycetes</taxon>
        <taxon>Chaetothyriomycetidae</taxon>
        <taxon>Chaetothyriales</taxon>
        <taxon>Herpotrichiellaceae</taxon>
        <taxon>Fonsecaea</taxon>
    </lineage>
</organism>
<evidence type="ECO:0000259" key="7">
    <source>
        <dbReference type="PROSITE" id="PS50850"/>
    </source>
</evidence>
<protein>
    <recommendedName>
        <fullName evidence="7">Major facilitator superfamily (MFS) profile domain-containing protein</fullName>
    </recommendedName>
</protein>
<keyword evidence="2 6" id="KW-0812">Transmembrane</keyword>
<evidence type="ECO:0000256" key="2">
    <source>
        <dbReference type="ARBA" id="ARBA00022692"/>
    </source>
</evidence>
<dbReference type="Pfam" id="PF07690">
    <property type="entry name" value="MFS_1"/>
    <property type="match status" value="1"/>
</dbReference>
<dbReference type="HOGENOM" id="CLU_008455_13_3_1"/>
<proteinExistence type="predicted"/>
<feature type="compositionally biased region" description="Polar residues" evidence="5">
    <location>
        <begin position="253"/>
        <end position="265"/>
    </location>
</feature>
<feature type="domain" description="Major facilitator superfamily (MFS) profile" evidence="7">
    <location>
        <begin position="58"/>
        <end position="533"/>
    </location>
</feature>
<evidence type="ECO:0000256" key="1">
    <source>
        <dbReference type="ARBA" id="ARBA00004141"/>
    </source>
</evidence>
<feature type="transmembrane region" description="Helical" evidence="6">
    <location>
        <begin position="153"/>
        <end position="175"/>
    </location>
</feature>
<feature type="transmembrane region" description="Helical" evidence="6">
    <location>
        <begin position="100"/>
        <end position="117"/>
    </location>
</feature>
<feature type="transmembrane region" description="Helical" evidence="6">
    <location>
        <begin position="182"/>
        <end position="201"/>
    </location>
</feature>
<feature type="transmembrane region" description="Helical" evidence="6">
    <location>
        <begin position="441"/>
        <end position="467"/>
    </location>
</feature>
<name>A0A0D2FCE3_9EURO</name>
<dbReference type="PANTHER" id="PTHR23502">
    <property type="entry name" value="MAJOR FACILITATOR SUPERFAMILY"/>
    <property type="match status" value="1"/>
</dbReference>
<dbReference type="EMBL" id="KN846970">
    <property type="protein sequence ID" value="KIW84297.1"/>
    <property type="molecule type" value="Genomic_DNA"/>
</dbReference>
<feature type="transmembrane region" description="Helical" evidence="6">
    <location>
        <begin position="510"/>
        <end position="529"/>
    </location>
</feature>
<comment type="subcellular location">
    <subcellularLocation>
        <location evidence="1">Membrane</location>
        <topology evidence="1">Multi-pass membrane protein</topology>
    </subcellularLocation>
</comment>
<dbReference type="InterPro" id="IPR020846">
    <property type="entry name" value="MFS_dom"/>
</dbReference>
<accession>A0A0D2FCE3</accession>
<evidence type="ECO:0000256" key="5">
    <source>
        <dbReference type="SAM" id="MobiDB-lite"/>
    </source>
</evidence>
<feature type="transmembrane region" description="Helical" evidence="6">
    <location>
        <begin position="416"/>
        <end position="435"/>
    </location>
</feature>
<dbReference type="PROSITE" id="PS50850">
    <property type="entry name" value="MFS"/>
    <property type="match status" value="1"/>
</dbReference>
<evidence type="ECO:0000256" key="6">
    <source>
        <dbReference type="SAM" id="Phobius"/>
    </source>
</evidence>
<evidence type="ECO:0000313" key="8">
    <source>
        <dbReference type="EMBL" id="KIW84297.1"/>
    </source>
</evidence>
<dbReference type="SUPFAM" id="SSF103473">
    <property type="entry name" value="MFS general substrate transporter"/>
    <property type="match status" value="1"/>
</dbReference>
<dbReference type="GeneID" id="25303037"/>
<evidence type="ECO:0000313" key="9">
    <source>
        <dbReference type="Proteomes" id="UP000053029"/>
    </source>
</evidence>
<keyword evidence="9" id="KW-1185">Reference proteome</keyword>
<dbReference type="GO" id="GO:0005886">
    <property type="term" value="C:plasma membrane"/>
    <property type="evidence" value="ECO:0007669"/>
    <property type="project" value="TreeGrafter"/>
</dbReference>
<evidence type="ECO:0000256" key="4">
    <source>
        <dbReference type="ARBA" id="ARBA00023136"/>
    </source>
</evidence>
<dbReference type="InterPro" id="IPR011701">
    <property type="entry name" value="MFS"/>
</dbReference>
<feature type="transmembrane region" description="Helical" evidence="6">
    <location>
        <begin position="57"/>
        <end position="80"/>
    </location>
</feature>
<dbReference type="AlphaFoldDB" id="A0A0D2FCE3"/>
<reference evidence="8 9" key="1">
    <citation type="submission" date="2015-01" db="EMBL/GenBank/DDBJ databases">
        <title>The Genome Sequence of Fonsecaea pedrosoi CBS 271.37.</title>
        <authorList>
            <consortium name="The Broad Institute Genomics Platform"/>
            <person name="Cuomo C."/>
            <person name="de Hoog S."/>
            <person name="Gorbushina A."/>
            <person name="Stielow B."/>
            <person name="Teixiera M."/>
            <person name="Abouelleil A."/>
            <person name="Chapman S.B."/>
            <person name="Priest M."/>
            <person name="Young S.K."/>
            <person name="Wortman J."/>
            <person name="Nusbaum C."/>
            <person name="Birren B."/>
        </authorList>
    </citation>
    <scope>NUCLEOTIDE SEQUENCE [LARGE SCALE GENOMIC DNA]</scope>
    <source>
        <strain evidence="8 9">CBS 271.37</strain>
    </source>
</reference>
<feature type="transmembrane region" description="Helical" evidence="6">
    <location>
        <begin position="372"/>
        <end position="395"/>
    </location>
</feature>
<dbReference type="Proteomes" id="UP000053029">
    <property type="component" value="Unassembled WGS sequence"/>
</dbReference>